<name>A0A420KGY9_9BURK</name>
<reference evidence="6 7" key="1">
    <citation type="submission" date="2018-09" db="EMBL/GenBank/DDBJ databases">
        <title>Genome comparison of Alicycliphilus sp. BQ1, a polyurethanolytic bacterium, with its closest phylogenetic relatives Alicycliphilus denitrificans BC and K601, unable to attack polyurethane.</title>
        <authorList>
            <person name="Loza-Tavera H."/>
            <person name="Lozano L."/>
            <person name="Cevallos M."/>
            <person name="Maya-Lucas O."/>
            <person name="Garcia-Mena J."/>
            <person name="Hernandez J."/>
        </authorList>
    </citation>
    <scope>NUCLEOTIDE SEQUENCE [LARGE SCALE GENOMIC DNA]</scope>
    <source>
        <strain evidence="6 7">BQ1</strain>
    </source>
</reference>
<proteinExistence type="inferred from homology"/>
<dbReference type="PANTHER" id="PTHR30346">
    <property type="entry name" value="TRANSCRIPTIONAL DUAL REGULATOR HCAR-RELATED"/>
    <property type="match status" value="1"/>
</dbReference>
<organism evidence="6 7">
    <name type="scientific">Alicycliphilus denitrificans</name>
    <dbReference type="NCBI Taxonomy" id="179636"/>
    <lineage>
        <taxon>Bacteria</taxon>
        <taxon>Pseudomonadati</taxon>
        <taxon>Pseudomonadota</taxon>
        <taxon>Betaproteobacteria</taxon>
        <taxon>Burkholderiales</taxon>
        <taxon>Comamonadaceae</taxon>
        <taxon>Alicycliphilus</taxon>
    </lineage>
</organism>
<dbReference type="CDD" id="cd08414">
    <property type="entry name" value="PBP2_LTTR_aromatics_like"/>
    <property type="match status" value="1"/>
</dbReference>
<keyword evidence="3" id="KW-0238">DNA-binding</keyword>
<evidence type="ECO:0000313" key="6">
    <source>
        <dbReference type="EMBL" id="RKJ99189.1"/>
    </source>
</evidence>
<dbReference type="Gene3D" id="1.10.10.10">
    <property type="entry name" value="Winged helix-like DNA-binding domain superfamily/Winged helix DNA-binding domain"/>
    <property type="match status" value="1"/>
</dbReference>
<dbReference type="PROSITE" id="PS50931">
    <property type="entry name" value="HTH_LYSR"/>
    <property type="match status" value="1"/>
</dbReference>
<dbReference type="Pfam" id="PF03466">
    <property type="entry name" value="LysR_substrate"/>
    <property type="match status" value="1"/>
</dbReference>
<dbReference type="FunFam" id="1.10.10.10:FF:000001">
    <property type="entry name" value="LysR family transcriptional regulator"/>
    <property type="match status" value="1"/>
</dbReference>
<dbReference type="AlphaFoldDB" id="A0A420KGY9"/>
<dbReference type="RefSeq" id="WP_094435845.1">
    <property type="nucleotide sequence ID" value="NZ_CP181370.1"/>
</dbReference>
<comment type="caution">
    <text evidence="6">The sequence shown here is derived from an EMBL/GenBank/DDBJ whole genome shotgun (WGS) entry which is preliminary data.</text>
</comment>
<dbReference type="GO" id="GO:0032993">
    <property type="term" value="C:protein-DNA complex"/>
    <property type="evidence" value="ECO:0007669"/>
    <property type="project" value="TreeGrafter"/>
</dbReference>
<keyword evidence="4" id="KW-0804">Transcription</keyword>
<dbReference type="InterPro" id="IPR000847">
    <property type="entry name" value="LysR_HTH_N"/>
</dbReference>
<feature type="domain" description="HTH lysR-type" evidence="5">
    <location>
        <begin position="4"/>
        <end position="61"/>
    </location>
</feature>
<evidence type="ECO:0000259" key="5">
    <source>
        <dbReference type="PROSITE" id="PS50931"/>
    </source>
</evidence>
<comment type="similarity">
    <text evidence="1">Belongs to the LysR transcriptional regulatory family.</text>
</comment>
<dbReference type="PRINTS" id="PR00039">
    <property type="entry name" value="HTHLYSR"/>
</dbReference>
<gene>
    <name evidence="6" type="ORF">CE154_005465</name>
</gene>
<dbReference type="InterPro" id="IPR005119">
    <property type="entry name" value="LysR_subst-bd"/>
</dbReference>
<dbReference type="SUPFAM" id="SSF46785">
    <property type="entry name" value="Winged helix' DNA-binding domain"/>
    <property type="match status" value="1"/>
</dbReference>
<protein>
    <submittedName>
        <fullName evidence="6">LysR family transcriptional regulator</fullName>
    </submittedName>
</protein>
<dbReference type="Pfam" id="PF00126">
    <property type="entry name" value="HTH_1"/>
    <property type="match status" value="1"/>
</dbReference>
<sequence length="298" mass="32205">MLDFGLRQMAHFIAVAEAGSYREAAERMFIAQPALSISIRKLEEALGTRVFERGAHGATLTPAGRAFLVEARCCIMQAEQARQSARLAALGEWGLVRLGFVGSAIYRLLPSRLPDFAARHPSVTLELSEGTTVGMVEMLRAGQIDAAVIRMPIDDATGLHVQAAEKDDLVAVLPATHPLAKRKRIDLGQLAEETFIMFSRTHVPNLRATILEVCRKGGGFTPRVTQEATQAITVVGLVGSGLGVALVPRVITRFTNEQVRFVSLTNKESAGCLTLAVATRDHEVPEAARRLCSALVQT</sequence>
<dbReference type="InterPro" id="IPR036388">
    <property type="entry name" value="WH-like_DNA-bd_sf"/>
</dbReference>
<dbReference type="GO" id="GO:0003700">
    <property type="term" value="F:DNA-binding transcription factor activity"/>
    <property type="evidence" value="ECO:0007669"/>
    <property type="project" value="InterPro"/>
</dbReference>
<keyword evidence="2" id="KW-0805">Transcription regulation</keyword>
<dbReference type="InterPro" id="IPR036390">
    <property type="entry name" value="WH_DNA-bd_sf"/>
</dbReference>
<dbReference type="SUPFAM" id="SSF53850">
    <property type="entry name" value="Periplasmic binding protein-like II"/>
    <property type="match status" value="1"/>
</dbReference>
<dbReference type="Proteomes" id="UP000216225">
    <property type="component" value="Unassembled WGS sequence"/>
</dbReference>
<evidence type="ECO:0000256" key="1">
    <source>
        <dbReference type="ARBA" id="ARBA00009437"/>
    </source>
</evidence>
<evidence type="ECO:0000256" key="2">
    <source>
        <dbReference type="ARBA" id="ARBA00023015"/>
    </source>
</evidence>
<dbReference type="GO" id="GO:0003677">
    <property type="term" value="F:DNA binding"/>
    <property type="evidence" value="ECO:0007669"/>
    <property type="project" value="UniProtKB-KW"/>
</dbReference>
<evidence type="ECO:0000313" key="7">
    <source>
        <dbReference type="Proteomes" id="UP000216225"/>
    </source>
</evidence>
<dbReference type="EMBL" id="NKDB02000001">
    <property type="protein sequence ID" value="RKJ99189.1"/>
    <property type="molecule type" value="Genomic_DNA"/>
</dbReference>
<evidence type="ECO:0000256" key="3">
    <source>
        <dbReference type="ARBA" id="ARBA00023125"/>
    </source>
</evidence>
<evidence type="ECO:0000256" key="4">
    <source>
        <dbReference type="ARBA" id="ARBA00023163"/>
    </source>
</evidence>
<dbReference type="Gene3D" id="3.40.190.10">
    <property type="entry name" value="Periplasmic binding protein-like II"/>
    <property type="match status" value="2"/>
</dbReference>
<accession>A0A420KGY9</accession>
<dbReference type="PANTHER" id="PTHR30346:SF0">
    <property type="entry name" value="HCA OPERON TRANSCRIPTIONAL ACTIVATOR HCAR"/>
    <property type="match status" value="1"/>
</dbReference>